<dbReference type="Gene3D" id="2.40.30.10">
    <property type="entry name" value="Translation factors"/>
    <property type="match status" value="1"/>
</dbReference>
<dbReference type="InterPro" id="IPR008978">
    <property type="entry name" value="HSP20-like_chaperone"/>
</dbReference>
<dbReference type="InterPro" id="IPR051872">
    <property type="entry name" value="Cytochrome_b5/Flavoprotein_Rdt"/>
</dbReference>
<feature type="compositionally biased region" description="Polar residues" evidence="12">
    <location>
        <begin position="87"/>
        <end position="97"/>
    </location>
</feature>
<feature type="compositionally biased region" description="Polar residues" evidence="12">
    <location>
        <begin position="105"/>
        <end position="120"/>
    </location>
</feature>
<dbReference type="InterPro" id="IPR001433">
    <property type="entry name" value="OxRdtase_FAD/NAD-bd"/>
</dbReference>
<dbReference type="Gene3D" id="2.60.40.790">
    <property type="match status" value="1"/>
</dbReference>
<gene>
    <name evidence="17" type="primary">LOC106810344</name>
</gene>
<keyword evidence="4" id="KW-0349">Heme</keyword>
<dbReference type="GeneID" id="106810344"/>
<dbReference type="Proteomes" id="UP000695022">
    <property type="component" value="Unplaced"/>
</dbReference>
<dbReference type="Pfam" id="PF00970">
    <property type="entry name" value="FAD_binding_6"/>
    <property type="match status" value="1"/>
</dbReference>
<dbReference type="InterPro" id="IPR036400">
    <property type="entry name" value="Cyt_B5-like_heme/steroid_sf"/>
</dbReference>
<keyword evidence="5" id="KW-0479">Metal-binding</keyword>
<dbReference type="RefSeq" id="XP_014669144.1">
    <property type="nucleotide sequence ID" value="XM_014813658.1"/>
</dbReference>
<evidence type="ECO:0000313" key="16">
    <source>
        <dbReference type="Proteomes" id="UP000695022"/>
    </source>
</evidence>
<evidence type="ECO:0000256" key="8">
    <source>
        <dbReference type="ARBA" id="ARBA00023027"/>
    </source>
</evidence>
<keyword evidence="16" id="KW-1185">Reference proteome</keyword>
<evidence type="ECO:0000256" key="2">
    <source>
        <dbReference type="ARBA" id="ARBA00012011"/>
    </source>
</evidence>
<evidence type="ECO:0000256" key="11">
    <source>
        <dbReference type="ARBA" id="ARBA00047682"/>
    </source>
</evidence>
<feature type="domain" description="FAD-binding FR-type" evidence="15">
    <location>
        <begin position="389"/>
        <end position="504"/>
    </location>
</feature>
<dbReference type="Pfam" id="PF00173">
    <property type="entry name" value="Cyt-b5"/>
    <property type="match status" value="1"/>
</dbReference>
<sequence>MESDDIRVTASSALFIEAPAGVKLQVPSVFLNTGAMGCNSSNVVMATAPAAEVVPNVADCPAININVPVIPENTGVISSSKEADMASQESSQDSTPVMSVPQFPATESQQRLQTGKSSSESIERRGKVALLPRHSLMDWVRLGNSGVDLAGVGGNRLSVTPEQLARHNAPDDCWMCLKGTVYNVTPYMQYHPGGSDELMRGAGQDALDLFNEVHRWVNIESMLSKCLVGRMVGSPARSKPNFRLYKPRNEYSVSASEESLLSIEKRLPLRNAPTATSPAKPHYEWWQRDDVLVVVVYTRCEGFERDLVVVDRRGRDLRALFRVRDRTYEIHLELEGALSEDDDEHAIRVDARGRVEITLTKAPPGAVWPDVGQPLCGHTSWDKTAAREPHYWDCEVLSSRRVSHDTLLIGVGLPAGCRMRVPVGRHVFVTATVDGVEVSRPYTAVLPSLDPAAQDPRVAAGRALYLVVKVYDDGALTPMFGRLVAGDALRVSSFDGRFSASRLDGCTHLVMFAAGTGITPMIRLIYRALEESDGDDDAAPAVTLVFFNKTEADIVWRKDFDALACRKPGRFGVHHVLSQAGDGWTGERGRVDAAIVRRVLPAVLSDSSKLLVCVCGPTPFTNAAVDILQQQGLGDQLHAFQS</sequence>
<keyword evidence="6" id="KW-0560">Oxidoreductase</keyword>
<dbReference type="EC" id="1.6.2.2" evidence="2"/>
<keyword evidence="7" id="KW-0408">Iron</keyword>
<keyword evidence="8" id="KW-0520">NAD</keyword>
<evidence type="ECO:0000256" key="10">
    <source>
        <dbReference type="ARBA" id="ARBA00031842"/>
    </source>
</evidence>
<dbReference type="PROSITE" id="PS50255">
    <property type="entry name" value="CYTOCHROME_B5_2"/>
    <property type="match status" value="1"/>
</dbReference>
<evidence type="ECO:0000259" key="14">
    <source>
        <dbReference type="PROSITE" id="PS51203"/>
    </source>
</evidence>
<evidence type="ECO:0000256" key="6">
    <source>
        <dbReference type="ARBA" id="ARBA00023002"/>
    </source>
</evidence>
<dbReference type="InterPro" id="IPR017927">
    <property type="entry name" value="FAD-bd_FR_type"/>
</dbReference>
<dbReference type="PANTHER" id="PTHR46237">
    <property type="entry name" value="CYTOCHROME B5 REDUCTASE 4 FAMILY MEMBER"/>
    <property type="match status" value="1"/>
</dbReference>
<dbReference type="PROSITE" id="PS51384">
    <property type="entry name" value="FAD_FR"/>
    <property type="match status" value="1"/>
</dbReference>
<evidence type="ECO:0000256" key="3">
    <source>
        <dbReference type="ARBA" id="ARBA00022339"/>
    </source>
</evidence>
<dbReference type="Gene3D" id="3.40.50.80">
    <property type="entry name" value="Nucleotide-binding domain of ferredoxin-NADP reductase (FNR) module"/>
    <property type="match status" value="1"/>
</dbReference>
<dbReference type="PANTHER" id="PTHR46237:SF1">
    <property type="entry name" value="CYTOCHROME B5 REDUCTASE 4"/>
    <property type="match status" value="1"/>
</dbReference>
<feature type="region of interest" description="Disordered" evidence="12">
    <location>
        <begin position="79"/>
        <end position="123"/>
    </location>
</feature>
<comment type="catalytic activity">
    <reaction evidence="11">
        <text>2 Fe(III)-[cytochrome b5] + NADH = 2 Fe(II)-[cytochrome b5] + NAD(+) + H(+)</text>
        <dbReference type="Rhea" id="RHEA:46680"/>
        <dbReference type="Rhea" id="RHEA-COMP:10438"/>
        <dbReference type="Rhea" id="RHEA-COMP:10439"/>
        <dbReference type="ChEBI" id="CHEBI:15378"/>
        <dbReference type="ChEBI" id="CHEBI:29033"/>
        <dbReference type="ChEBI" id="CHEBI:29034"/>
        <dbReference type="ChEBI" id="CHEBI:57540"/>
        <dbReference type="ChEBI" id="CHEBI:57945"/>
        <dbReference type="EC" id="1.6.2.2"/>
    </reaction>
</comment>
<name>A0ABM1EAC3_PRICU</name>
<dbReference type="Pfam" id="PF00175">
    <property type="entry name" value="NAD_binding_1"/>
    <property type="match status" value="1"/>
</dbReference>
<evidence type="ECO:0000313" key="17">
    <source>
        <dbReference type="RefSeq" id="XP_014669144.1"/>
    </source>
</evidence>
<dbReference type="SUPFAM" id="SSF55856">
    <property type="entry name" value="Cytochrome b5-like heme/steroid binding domain"/>
    <property type="match status" value="1"/>
</dbReference>
<dbReference type="CDD" id="cd06183">
    <property type="entry name" value="cyt_b5_reduct_like"/>
    <property type="match status" value="1"/>
</dbReference>
<dbReference type="InterPro" id="IPR018506">
    <property type="entry name" value="Cyt_B5_heme-BS"/>
</dbReference>
<organism evidence="16 17">
    <name type="scientific">Priapulus caudatus</name>
    <name type="common">Priapulid worm</name>
    <dbReference type="NCBI Taxonomy" id="37621"/>
    <lineage>
        <taxon>Eukaryota</taxon>
        <taxon>Metazoa</taxon>
        <taxon>Ecdysozoa</taxon>
        <taxon>Scalidophora</taxon>
        <taxon>Priapulida</taxon>
        <taxon>Priapulimorpha</taxon>
        <taxon>Priapulimorphida</taxon>
        <taxon>Priapulidae</taxon>
        <taxon>Priapulus</taxon>
    </lineage>
</organism>
<evidence type="ECO:0000256" key="12">
    <source>
        <dbReference type="SAM" id="MobiDB-lite"/>
    </source>
</evidence>
<dbReference type="InterPro" id="IPR001199">
    <property type="entry name" value="Cyt_B5-like_heme/steroid-bd"/>
</dbReference>
<evidence type="ECO:0000259" key="13">
    <source>
        <dbReference type="PROSITE" id="PS50255"/>
    </source>
</evidence>
<dbReference type="PROSITE" id="PS51203">
    <property type="entry name" value="CS"/>
    <property type="match status" value="1"/>
</dbReference>
<reference evidence="17" key="1">
    <citation type="submission" date="2025-08" db="UniProtKB">
        <authorList>
            <consortium name="RefSeq"/>
        </authorList>
    </citation>
    <scope>IDENTIFICATION</scope>
</reference>
<evidence type="ECO:0000256" key="9">
    <source>
        <dbReference type="ARBA" id="ARBA00030883"/>
    </source>
</evidence>
<protein>
    <recommendedName>
        <fullName evidence="3">Cytochrome b5 reductase 4</fullName>
        <ecNumber evidence="2">1.6.2.2</ecNumber>
    </recommendedName>
    <alternativeName>
        <fullName evidence="10">Flavohemoprotein b5/b5R</fullName>
    </alternativeName>
    <alternativeName>
        <fullName evidence="9">cb5/cb5R</fullName>
    </alternativeName>
</protein>
<dbReference type="SMART" id="SM01117">
    <property type="entry name" value="Cyt-b5"/>
    <property type="match status" value="1"/>
</dbReference>
<evidence type="ECO:0000256" key="7">
    <source>
        <dbReference type="ARBA" id="ARBA00023004"/>
    </source>
</evidence>
<feature type="domain" description="CS" evidence="14">
    <location>
        <begin position="278"/>
        <end position="372"/>
    </location>
</feature>
<evidence type="ECO:0000256" key="1">
    <source>
        <dbReference type="ARBA" id="ARBA00006105"/>
    </source>
</evidence>
<dbReference type="InterPro" id="IPR017938">
    <property type="entry name" value="Riboflavin_synthase-like_b-brl"/>
</dbReference>
<dbReference type="SUPFAM" id="SSF63380">
    <property type="entry name" value="Riboflavin synthase domain-like"/>
    <property type="match status" value="1"/>
</dbReference>
<dbReference type="PRINTS" id="PR00406">
    <property type="entry name" value="CYTB5RDTASE"/>
</dbReference>
<proteinExistence type="inferred from homology"/>
<evidence type="ECO:0000259" key="15">
    <source>
        <dbReference type="PROSITE" id="PS51384"/>
    </source>
</evidence>
<dbReference type="PROSITE" id="PS00191">
    <property type="entry name" value="CYTOCHROME_B5_1"/>
    <property type="match status" value="1"/>
</dbReference>
<feature type="domain" description="Cytochrome b5 heme-binding" evidence="13">
    <location>
        <begin position="156"/>
        <end position="232"/>
    </location>
</feature>
<dbReference type="InterPro" id="IPR039261">
    <property type="entry name" value="FNR_nucleotide-bd"/>
</dbReference>
<dbReference type="InterPro" id="IPR008333">
    <property type="entry name" value="Cbr1-like_FAD-bd_dom"/>
</dbReference>
<dbReference type="SUPFAM" id="SSF49764">
    <property type="entry name" value="HSP20-like chaperones"/>
    <property type="match status" value="1"/>
</dbReference>
<evidence type="ECO:0000256" key="4">
    <source>
        <dbReference type="ARBA" id="ARBA00022617"/>
    </source>
</evidence>
<dbReference type="SUPFAM" id="SSF52343">
    <property type="entry name" value="Ferredoxin reductase-like, C-terminal NADP-linked domain"/>
    <property type="match status" value="1"/>
</dbReference>
<comment type="similarity">
    <text evidence="1">Belongs to the flavoprotein pyridine nucleotide cytochrome reductase family.</text>
</comment>
<evidence type="ECO:0000256" key="5">
    <source>
        <dbReference type="ARBA" id="ARBA00022723"/>
    </source>
</evidence>
<dbReference type="InterPro" id="IPR007052">
    <property type="entry name" value="CS_dom"/>
</dbReference>
<accession>A0ABM1EAC3</accession>
<dbReference type="Gene3D" id="3.10.120.10">
    <property type="entry name" value="Cytochrome b5-like heme/steroid binding domain"/>
    <property type="match status" value="1"/>
</dbReference>